<dbReference type="Gene3D" id="3.40.50.1820">
    <property type="entry name" value="alpha/beta hydrolase"/>
    <property type="match status" value="1"/>
</dbReference>
<evidence type="ECO:0000313" key="1">
    <source>
        <dbReference type="EMBL" id="KAJ1359105.1"/>
    </source>
</evidence>
<name>A0AAD5MIY1_PARTN</name>
<comment type="caution">
    <text evidence="1">The sequence shown here is derived from an EMBL/GenBank/DDBJ whole genome shotgun (WGS) entry which is preliminary data.</text>
</comment>
<accession>A0AAD5MIY1</accession>
<dbReference type="AlphaFoldDB" id="A0AAD5MIY1"/>
<gene>
    <name evidence="1" type="ORF">KIN20_017747</name>
</gene>
<protein>
    <recommendedName>
        <fullName evidence="3">Epoxide hydrolase</fullName>
    </recommendedName>
</protein>
<sequence>MTTPTAHASGLNEFFDKTPPEISSVMCNLTQYSAIPNMGHFAALEMPQALASDIFAFIKSLQK</sequence>
<reference evidence="1" key="1">
    <citation type="submission" date="2021-06" db="EMBL/GenBank/DDBJ databases">
        <title>Parelaphostrongylus tenuis whole genome reference sequence.</title>
        <authorList>
            <person name="Garwood T.J."/>
            <person name="Larsen P.A."/>
            <person name="Fountain-Jones N.M."/>
            <person name="Garbe J.R."/>
            <person name="Macchietto M.G."/>
            <person name="Kania S.A."/>
            <person name="Gerhold R.W."/>
            <person name="Richards J.E."/>
            <person name="Wolf T.M."/>
        </authorList>
    </citation>
    <scope>NUCLEOTIDE SEQUENCE</scope>
    <source>
        <strain evidence="1">MNPRO001-30</strain>
        <tissue evidence="1">Meninges</tissue>
    </source>
</reference>
<evidence type="ECO:0008006" key="3">
    <source>
        <dbReference type="Google" id="ProtNLM"/>
    </source>
</evidence>
<dbReference type="EMBL" id="JAHQIW010003547">
    <property type="protein sequence ID" value="KAJ1359105.1"/>
    <property type="molecule type" value="Genomic_DNA"/>
</dbReference>
<keyword evidence="2" id="KW-1185">Reference proteome</keyword>
<dbReference type="SUPFAM" id="SSF53474">
    <property type="entry name" value="alpha/beta-Hydrolases"/>
    <property type="match status" value="1"/>
</dbReference>
<dbReference type="Proteomes" id="UP001196413">
    <property type="component" value="Unassembled WGS sequence"/>
</dbReference>
<evidence type="ECO:0000313" key="2">
    <source>
        <dbReference type="Proteomes" id="UP001196413"/>
    </source>
</evidence>
<proteinExistence type="predicted"/>
<dbReference type="InterPro" id="IPR029058">
    <property type="entry name" value="AB_hydrolase_fold"/>
</dbReference>
<organism evidence="1 2">
    <name type="scientific">Parelaphostrongylus tenuis</name>
    <name type="common">Meningeal worm</name>
    <dbReference type="NCBI Taxonomy" id="148309"/>
    <lineage>
        <taxon>Eukaryota</taxon>
        <taxon>Metazoa</taxon>
        <taxon>Ecdysozoa</taxon>
        <taxon>Nematoda</taxon>
        <taxon>Chromadorea</taxon>
        <taxon>Rhabditida</taxon>
        <taxon>Rhabditina</taxon>
        <taxon>Rhabditomorpha</taxon>
        <taxon>Strongyloidea</taxon>
        <taxon>Metastrongylidae</taxon>
        <taxon>Parelaphostrongylus</taxon>
    </lineage>
</organism>